<evidence type="ECO:0000313" key="3">
    <source>
        <dbReference type="EMBL" id="WNZ26766.1"/>
    </source>
</evidence>
<reference evidence="3" key="1">
    <citation type="submission" date="2020-05" db="EMBL/GenBank/DDBJ databases">
        <authorList>
            <person name="Zhu T."/>
            <person name="Keshari N."/>
            <person name="Lu X."/>
        </authorList>
    </citation>
    <scope>NUCLEOTIDE SEQUENCE</scope>
    <source>
        <strain evidence="3">NK1-12</strain>
    </source>
</reference>
<accession>A0AA96WPN9</accession>
<feature type="domain" description="CHAT" evidence="2">
    <location>
        <begin position="51"/>
        <end position="215"/>
    </location>
</feature>
<protein>
    <submittedName>
        <fullName evidence="3">CHAT domain-containing protein</fullName>
    </submittedName>
</protein>
<name>A0AA96WPN9_9CYAN</name>
<feature type="region of interest" description="Disordered" evidence="1">
    <location>
        <begin position="1"/>
        <end position="35"/>
    </location>
</feature>
<gene>
    <name evidence="3" type="ORF">HJG54_23990</name>
</gene>
<dbReference type="Pfam" id="PF12770">
    <property type="entry name" value="CHAT"/>
    <property type="match status" value="1"/>
</dbReference>
<feature type="compositionally biased region" description="Polar residues" evidence="1">
    <location>
        <begin position="1"/>
        <end position="23"/>
    </location>
</feature>
<dbReference type="AlphaFoldDB" id="A0AA96WPN9"/>
<evidence type="ECO:0000256" key="1">
    <source>
        <dbReference type="SAM" id="MobiDB-lite"/>
    </source>
</evidence>
<proteinExistence type="predicted"/>
<evidence type="ECO:0000259" key="2">
    <source>
        <dbReference type="Pfam" id="PF12770"/>
    </source>
</evidence>
<organism evidence="3">
    <name type="scientific">Leptolyngbya sp. NK1-12</name>
    <dbReference type="NCBI Taxonomy" id="2547451"/>
    <lineage>
        <taxon>Bacteria</taxon>
        <taxon>Bacillati</taxon>
        <taxon>Cyanobacteriota</taxon>
        <taxon>Cyanophyceae</taxon>
        <taxon>Leptolyngbyales</taxon>
        <taxon>Leptolyngbyaceae</taxon>
        <taxon>Leptolyngbya group</taxon>
        <taxon>Leptolyngbya</taxon>
    </lineage>
</organism>
<sequence>MGDTYSYQSPKQQPDSQSGQTNDNENEKSNSVRRKTILVLAANPIESTRLALDQEVREIEEGLRRSKHRDLFKVEQRWAVRTYDLRRALLDVEPQIVHFCGHGTHHSAAGSTTDASRKLSVVSEEVDEGGIVLEDETGKATLVKGQALTNLFSLFKDQLDCVVLNSCYSEAQAELIVQQIPIVIGMKREIGDRAAIEFSRGFYDALGAGRSIDAAFEFGCNAIDLQNIPEHLTPVIKHRNC</sequence>
<dbReference type="InterPro" id="IPR024983">
    <property type="entry name" value="CHAT_dom"/>
</dbReference>
<dbReference type="EMBL" id="CP053586">
    <property type="protein sequence ID" value="WNZ26766.1"/>
    <property type="molecule type" value="Genomic_DNA"/>
</dbReference>